<evidence type="ECO:0000313" key="19">
    <source>
        <dbReference type="Proteomes" id="UP001246372"/>
    </source>
</evidence>
<dbReference type="PROSITE" id="PS52016">
    <property type="entry name" value="TONB_DEPENDENT_REC_3"/>
    <property type="match status" value="1"/>
</dbReference>
<dbReference type="PANTHER" id="PTHR32552:SF81">
    <property type="entry name" value="TONB-DEPENDENT OUTER MEMBRANE RECEPTOR"/>
    <property type="match status" value="1"/>
</dbReference>
<keyword evidence="7" id="KW-0408">Iron</keyword>
<dbReference type="InterPro" id="IPR012910">
    <property type="entry name" value="Plug_dom"/>
</dbReference>
<dbReference type="Pfam" id="PF00593">
    <property type="entry name" value="TonB_dep_Rec_b-barrel"/>
    <property type="match status" value="1"/>
</dbReference>
<evidence type="ECO:0000259" key="17">
    <source>
        <dbReference type="Pfam" id="PF07715"/>
    </source>
</evidence>
<keyword evidence="19" id="KW-1185">Reference proteome</keyword>
<keyword evidence="11 12" id="KW-0998">Cell outer membrane</keyword>
<keyword evidence="5 12" id="KW-0812">Transmembrane</keyword>
<evidence type="ECO:0000256" key="13">
    <source>
        <dbReference type="PROSITE-ProRule" id="PRU10144"/>
    </source>
</evidence>
<dbReference type="InterPro" id="IPR039426">
    <property type="entry name" value="TonB-dep_rcpt-like"/>
</dbReference>
<dbReference type="PANTHER" id="PTHR32552">
    <property type="entry name" value="FERRICHROME IRON RECEPTOR-RELATED"/>
    <property type="match status" value="1"/>
</dbReference>
<dbReference type="Gene3D" id="2.40.170.20">
    <property type="entry name" value="TonB-dependent receptor, beta-barrel domain"/>
    <property type="match status" value="1"/>
</dbReference>
<evidence type="ECO:0000256" key="10">
    <source>
        <dbReference type="ARBA" id="ARBA00023136"/>
    </source>
</evidence>
<keyword evidence="18" id="KW-0675">Receptor</keyword>
<evidence type="ECO:0000256" key="9">
    <source>
        <dbReference type="ARBA" id="ARBA00023077"/>
    </source>
</evidence>
<evidence type="ECO:0000256" key="15">
    <source>
        <dbReference type="SAM" id="SignalP"/>
    </source>
</evidence>
<evidence type="ECO:0000256" key="14">
    <source>
        <dbReference type="RuleBase" id="RU003357"/>
    </source>
</evidence>
<evidence type="ECO:0000256" key="12">
    <source>
        <dbReference type="PROSITE-ProRule" id="PRU01360"/>
    </source>
</evidence>
<gene>
    <name evidence="18" type="ORF">RQP53_15315</name>
</gene>
<dbReference type="Proteomes" id="UP001246372">
    <property type="component" value="Unassembled WGS sequence"/>
</dbReference>
<evidence type="ECO:0000256" key="1">
    <source>
        <dbReference type="ARBA" id="ARBA00004571"/>
    </source>
</evidence>
<keyword evidence="9 14" id="KW-0798">TonB box</keyword>
<dbReference type="RefSeq" id="WP_315651419.1">
    <property type="nucleotide sequence ID" value="NZ_JAVXZY010000006.1"/>
</dbReference>
<evidence type="ECO:0000256" key="3">
    <source>
        <dbReference type="ARBA" id="ARBA00022452"/>
    </source>
</evidence>
<evidence type="ECO:0000256" key="11">
    <source>
        <dbReference type="ARBA" id="ARBA00023237"/>
    </source>
</evidence>
<organism evidence="18 19">
    <name type="scientific">Roseateles aquae</name>
    <dbReference type="NCBI Taxonomy" id="3077235"/>
    <lineage>
        <taxon>Bacteria</taxon>
        <taxon>Pseudomonadati</taxon>
        <taxon>Pseudomonadota</taxon>
        <taxon>Betaproteobacteria</taxon>
        <taxon>Burkholderiales</taxon>
        <taxon>Sphaerotilaceae</taxon>
        <taxon>Roseateles</taxon>
    </lineage>
</organism>
<evidence type="ECO:0000256" key="8">
    <source>
        <dbReference type="ARBA" id="ARBA00023065"/>
    </source>
</evidence>
<keyword evidence="2 12" id="KW-0813">Transport</keyword>
<feature type="chain" id="PRO_5046118253" evidence="15">
    <location>
        <begin position="46"/>
        <end position="753"/>
    </location>
</feature>
<reference evidence="18" key="1">
    <citation type="submission" date="2023-09" db="EMBL/GenBank/DDBJ databases">
        <title>Paucibacter sp. APW11 Genome sequencing and assembly.</title>
        <authorList>
            <person name="Kim I."/>
        </authorList>
    </citation>
    <scope>NUCLEOTIDE SEQUENCE</scope>
    <source>
        <strain evidence="18">APW11</strain>
    </source>
</reference>
<feature type="domain" description="TonB-dependent receptor plug" evidence="17">
    <location>
        <begin position="78"/>
        <end position="187"/>
    </location>
</feature>
<feature type="signal peptide" evidence="15">
    <location>
        <begin position="1"/>
        <end position="45"/>
    </location>
</feature>
<sequence>MLNPLLQNPAGTGRRGLTGPLRAARSSLALALCTAFALQALPVSADEPAAGAAAAAPASDAARLDAVTVTARRREESLRDVPVAVTAMGVEALETMNVRNFADLQGLVPSLSIYAARGSNTTLTTYIRGVGQSDPLWGVDPGVGIYLDDVYIARPQGALLEVFDTERIEVLRGPQGTLYGKNTIGGAVKYVSRPLAKKTEGALTLELGERGQRNVKAALGSASDDGQWRGRVSLASLKRGGFGKNLADGSDVSNQDTRAARISAGFFPSGSPLSVQLSADDTRDNSNMRGFQRLAANPFDPLKTPPLDSRYDINSGMANANHTNSGGHALMAGWKLNEAWQARFIHAYRKSDTATAIDFDGLPPKIADVLADYADHSTSNELQLSFDGGDSSGVIGLYLFDGQAGGRVRNNFFDKAFGTTAGTVYTKSTAGYADWNWRLTPRLGLNLGLRYTHESKRAVVLNQAFSDASFSKPLLTSSNFDQSLVAKNWAPKLALDFKLSANHTVYGSATRGFKSGGYNVRANVLAVPESAKPIADETIDAFELGLKSVLDEGRLEVNTAIFHNAYRNVQLSVFTSYRRPDGTPDFFSDFTNAGRARVEGVETEMLWRPARGWTLSGNLALLNAKYTEYMDRGVNVAAQKKFSNTPELQAAFNIEQRSQPSFGGTLRSRVGVSYRSKVYPTTDLSEAIAQGGFSLLNAGVIWERDSHWSFGLQGSNLGNKAYRTDGYNIATLGVLTGFYGPPRQLTASASYRF</sequence>
<evidence type="ECO:0000256" key="6">
    <source>
        <dbReference type="ARBA" id="ARBA00022729"/>
    </source>
</evidence>
<evidence type="ECO:0000256" key="2">
    <source>
        <dbReference type="ARBA" id="ARBA00022448"/>
    </source>
</evidence>
<keyword evidence="6 15" id="KW-0732">Signal</keyword>
<evidence type="ECO:0000259" key="16">
    <source>
        <dbReference type="Pfam" id="PF00593"/>
    </source>
</evidence>
<dbReference type="InterPro" id="IPR000531">
    <property type="entry name" value="Beta-barrel_TonB"/>
</dbReference>
<feature type="domain" description="TonB-dependent receptor-like beta-barrel" evidence="16">
    <location>
        <begin position="280"/>
        <end position="717"/>
    </location>
</feature>
<keyword evidence="3 12" id="KW-1134">Transmembrane beta strand</keyword>
<comment type="caution">
    <text evidence="18">The sequence shown here is derived from an EMBL/GenBank/DDBJ whole genome shotgun (WGS) entry which is preliminary data.</text>
</comment>
<dbReference type="PROSITE" id="PS01156">
    <property type="entry name" value="TONB_DEPENDENT_REC_2"/>
    <property type="match status" value="1"/>
</dbReference>
<name>A0ABU3PEW6_9BURK</name>
<keyword evidence="8" id="KW-0406">Ion transport</keyword>
<accession>A0ABU3PEW6</accession>
<comment type="subcellular location">
    <subcellularLocation>
        <location evidence="1 12">Cell outer membrane</location>
        <topology evidence="1 12">Multi-pass membrane protein</topology>
    </subcellularLocation>
</comment>
<dbReference type="InterPro" id="IPR010917">
    <property type="entry name" value="TonB_rcpt_CS"/>
</dbReference>
<evidence type="ECO:0000313" key="18">
    <source>
        <dbReference type="EMBL" id="MDT9000643.1"/>
    </source>
</evidence>
<evidence type="ECO:0000256" key="7">
    <source>
        <dbReference type="ARBA" id="ARBA00023004"/>
    </source>
</evidence>
<comment type="similarity">
    <text evidence="12 14">Belongs to the TonB-dependent receptor family.</text>
</comment>
<evidence type="ECO:0000256" key="5">
    <source>
        <dbReference type="ARBA" id="ARBA00022692"/>
    </source>
</evidence>
<dbReference type="Pfam" id="PF07715">
    <property type="entry name" value="Plug"/>
    <property type="match status" value="1"/>
</dbReference>
<dbReference type="EMBL" id="JAVXZY010000006">
    <property type="protein sequence ID" value="MDT9000643.1"/>
    <property type="molecule type" value="Genomic_DNA"/>
</dbReference>
<protein>
    <submittedName>
        <fullName evidence="18">TonB-dependent receptor</fullName>
    </submittedName>
</protein>
<dbReference type="SUPFAM" id="SSF56935">
    <property type="entry name" value="Porins"/>
    <property type="match status" value="1"/>
</dbReference>
<keyword evidence="10 12" id="KW-0472">Membrane</keyword>
<proteinExistence type="inferred from homology"/>
<keyword evidence="4" id="KW-0410">Iron transport</keyword>
<dbReference type="InterPro" id="IPR036942">
    <property type="entry name" value="Beta-barrel_TonB_sf"/>
</dbReference>
<feature type="short sequence motif" description="TonB C-terminal box" evidence="13">
    <location>
        <begin position="736"/>
        <end position="753"/>
    </location>
</feature>
<evidence type="ECO:0000256" key="4">
    <source>
        <dbReference type="ARBA" id="ARBA00022496"/>
    </source>
</evidence>